<accession>A0ABN8J5S8</accession>
<feature type="non-terminal residue" evidence="2">
    <location>
        <position position="125"/>
    </location>
</feature>
<gene>
    <name evidence="2" type="ORF">IPOD504_LOCUS17339</name>
</gene>
<evidence type="ECO:0000256" key="1">
    <source>
        <dbReference type="SAM" id="MobiDB-lite"/>
    </source>
</evidence>
<organism evidence="2 3">
    <name type="scientific">Iphiclides podalirius</name>
    <name type="common">scarce swallowtail</name>
    <dbReference type="NCBI Taxonomy" id="110791"/>
    <lineage>
        <taxon>Eukaryota</taxon>
        <taxon>Metazoa</taxon>
        <taxon>Ecdysozoa</taxon>
        <taxon>Arthropoda</taxon>
        <taxon>Hexapoda</taxon>
        <taxon>Insecta</taxon>
        <taxon>Pterygota</taxon>
        <taxon>Neoptera</taxon>
        <taxon>Endopterygota</taxon>
        <taxon>Lepidoptera</taxon>
        <taxon>Glossata</taxon>
        <taxon>Ditrysia</taxon>
        <taxon>Papilionoidea</taxon>
        <taxon>Papilionidae</taxon>
        <taxon>Papilioninae</taxon>
        <taxon>Iphiclides</taxon>
    </lineage>
</organism>
<proteinExistence type="predicted"/>
<protein>
    <submittedName>
        <fullName evidence="2">Uncharacterized protein</fullName>
    </submittedName>
</protein>
<dbReference type="EMBL" id="OW152821">
    <property type="protein sequence ID" value="CAH2076609.1"/>
    <property type="molecule type" value="Genomic_DNA"/>
</dbReference>
<name>A0ABN8J5S8_9NEOP</name>
<evidence type="ECO:0000313" key="2">
    <source>
        <dbReference type="EMBL" id="CAH2076609.1"/>
    </source>
</evidence>
<keyword evidence="3" id="KW-1185">Reference proteome</keyword>
<evidence type="ECO:0000313" key="3">
    <source>
        <dbReference type="Proteomes" id="UP000837857"/>
    </source>
</evidence>
<feature type="region of interest" description="Disordered" evidence="1">
    <location>
        <begin position="94"/>
        <end position="125"/>
    </location>
</feature>
<sequence length="125" mass="14258">MNSFHCSESNQDSEIYILAVCSTWQVSTHWSILGKYIARNLILPAVVLVMLSANMTWRAAASFCEIGMVQKEFTERDRENIDLARRRGKRCIHAARNSTQRDGVPLPGTNLNKQRGRSEKRSKSF</sequence>
<feature type="compositionally biased region" description="Basic and acidic residues" evidence="1">
    <location>
        <begin position="116"/>
        <end position="125"/>
    </location>
</feature>
<dbReference type="Proteomes" id="UP000837857">
    <property type="component" value="Chromosome 9"/>
</dbReference>
<reference evidence="2" key="1">
    <citation type="submission" date="2022-03" db="EMBL/GenBank/DDBJ databases">
        <authorList>
            <person name="Martin H S."/>
        </authorList>
    </citation>
    <scope>NUCLEOTIDE SEQUENCE</scope>
</reference>